<evidence type="ECO:0000256" key="1">
    <source>
        <dbReference type="ARBA" id="ARBA00022723"/>
    </source>
</evidence>
<keyword evidence="3" id="KW-0411">Iron-sulfur</keyword>
<dbReference type="SUPFAM" id="SSF54862">
    <property type="entry name" value="4Fe-4S ferredoxins"/>
    <property type="match status" value="1"/>
</dbReference>
<reference evidence="5 6" key="1">
    <citation type="submission" date="2024-09" db="EMBL/GenBank/DDBJ databases">
        <title>Laminarin stimulates single cell rates of sulfate reduction while oxygen inhibits transcriptomic activity in coastal marine sediment.</title>
        <authorList>
            <person name="Lindsay M."/>
            <person name="Orcutt B."/>
            <person name="Emerson D."/>
            <person name="Stepanauskas R."/>
            <person name="D'Angelo T."/>
        </authorList>
    </citation>
    <scope>NUCLEOTIDE SEQUENCE [LARGE SCALE GENOMIC DNA]</scope>
    <source>
        <strain evidence="5">SAG AM-311-K15</strain>
    </source>
</reference>
<evidence type="ECO:0000313" key="5">
    <source>
        <dbReference type="EMBL" id="MFC1849312.1"/>
    </source>
</evidence>
<sequence length="105" mass="11353">MILSEIATAKPRIPGTNMSVYPHSGSSHLGLYPWVDAYRCNGCQACAKACPPDIIGFFKGKAVIILDLCQQCGECFDACPVEGALIYKLPPGDPVTENTPYFSRI</sequence>
<protein>
    <submittedName>
        <fullName evidence="5">DUF362 domain-containing protein</fullName>
    </submittedName>
</protein>
<dbReference type="PROSITE" id="PS00198">
    <property type="entry name" value="4FE4S_FER_1"/>
    <property type="match status" value="2"/>
</dbReference>
<gene>
    <name evidence="5" type="ORF">ACFL27_03800</name>
</gene>
<dbReference type="InterPro" id="IPR017900">
    <property type="entry name" value="4Fe4S_Fe_S_CS"/>
</dbReference>
<evidence type="ECO:0000313" key="6">
    <source>
        <dbReference type="Proteomes" id="UP001594351"/>
    </source>
</evidence>
<proteinExistence type="predicted"/>
<organism evidence="5 6">
    <name type="scientific">candidate division CSSED10-310 bacterium</name>
    <dbReference type="NCBI Taxonomy" id="2855610"/>
    <lineage>
        <taxon>Bacteria</taxon>
        <taxon>Bacteria division CSSED10-310</taxon>
    </lineage>
</organism>
<comment type="caution">
    <text evidence="5">The sequence shown here is derived from an EMBL/GenBank/DDBJ whole genome shotgun (WGS) entry which is preliminary data.</text>
</comment>
<keyword evidence="1" id="KW-0479">Metal-binding</keyword>
<dbReference type="InterPro" id="IPR017896">
    <property type="entry name" value="4Fe4S_Fe-S-bd"/>
</dbReference>
<keyword evidence="6" id="KW-1185">Reference proteome</keyword>
<keyword evidence="2" id="KW-0408">Iron</keyword>
<dbReference type="PROSITE" id="PS51379">
    <property type="entry name" value="4FE4S_FER_2"/>
    <property type="match status" value="2"/>
</dbReference>
<feature type="domain" description="4Fe-4S ferredoxin-type" evidence="4">
    <location>
        <begin position="61"/>
        <end position="90"/>
    </location>
</feature>
<dbReference type="Gene3D" id="3.30.70.20">
    <property type="match status" value="1"/>
</dbReference>
<name>A0ABV6YSX7_UNCC1</name>
<dbReference type="Proteomes" id="UP001594351">
    <property type="component" value="Unassembled WGS sequence"/>
</dbReference>
<feature type="domain" description="4Fe-4S ferredoxin-type" evidence="4">
    <location>
        <begin position="31"/>
        <end position="60"/>
    </location>
</feature>
<evidence type="ECO:0000256" key="2">
    <source>
        <dbReference type="ARBA" id="ARBA00023004"/>
    </source>
</evidence>
<dbReference type="Pfam" id="PF12838">
    <property type="entry name" value="Fer4_7"/>
    <property type="match status" value="1"/>
</dbReference>
<accession>A0ABV6YSX7</accession>
<evidence type="ECO:0000256" key="3">
    <source>
        <dbReference type="ARBA" id="ARBA00023014"/>
    </source>
</evidence>
<dbReference type="EMBL" id="JBHPBY010000032">
    <property type="protein sequence ID" value="MFC1849312.1"/>
    <property type="molecule type" value="Genomic_DNA"/>
</dbReference>
<evidence type="ECO:0000259" key="4">
    <source>
        <dbReference type="PROSITE" id="PS51379"/>
    </source>
</evidence>